<dbReference type="InterPro" id="IPR000917">
    <property type="entry name" value="Sulfatase_N"/>
</dbReference>
<dbReference type="PANTHER" id="PTHR10342:SF264">
    <property type="entry name" value="MIP05773P-RELATED"/>
    <property type="match status" value="1"/>
</dbReference>
<keyword evidence="6" id="KW-0325">Glycoprotein</keyword>
<dbReference type="PANTHER" id="PTHR10342">
    <property type="entry name" value="ARYLSULFATASE"/>
    <property type="match status" value="1"/>
</dbReference>
<organism evidence="8">
    <name type="scientific">Timema californicum</name>
    <name type="common">California timema</name>
    <name type="synonym">Walking stick</name>
    <dbReference type="NCBI Taxonomy" id="61474"/>
    <lineage>
        <taxon>Eukaryota</taxon>
        <taxon>Metazoa</taxon>
        <taxon>Ecdysozoa</taxon>
        <taxon>Arthropoda</taxon>
        <taxon>Hexapoda</taxon>
        <taxon>Insecta</taxon>
        <taxon>Pterygota</taxon>
        <taxon>Neoptera</taxon>
        <taxon>Polyneoptera</taxon>
        <taxon>Phasmatodea</taxon>
        <taxon>Timematodea</taxon>
        <taxon>Timematoidea</taxon>
        <taxon>Timematidae</taxon>
        <taxon>Timema</taxon>
    </lineage>
</organism>
<gene>
    <name evidence="8" type="ORF">TCMB3V08_LOCUS4610</name>
</gene>
<dbReference type="InterPro" id="IPR024607">
    <property type="entry name" value="Sulfatase_CS"/>
</dbReference>
<evidence type="ECO:0000256" key="5">
    <source>
        <dbReference type="ARBA" id="ARBA00022837"/>
    </source>
</evidence>
<dbReference type="InterPro" id="IPR017850">
    <property type="entry name" value="Alkaline_phosphatase_core_sf"/>
</dbReference>
<dbReference type="PROSITE" id="PS00149">
    <property type="entry name" value="SULFATASE_2"/>
    <property type="match status" value="1"/>
</dbReference>
<accession>A0A7R9P731</accession>
<evidence type="ECO:0000259" key="7">
    <source>
        <dbReference type="Pfam" id="PF00884"/>
    </source>
</evidence>
<evidence type="ECO:0000313" key="8">
    <source>
        <dbReference type="EMBL" id="CAD7571948.1"/>
    </source>
</evidence>
<comment type="similarity">
    <text evidence="2">Belongs to the sulfatase family.</text>
</comment>
<dbReference type="Pfam" id="PF00884">
    <property type="entry name" value="Sulfatase"/>
    <property type="match status" value="1"/>
</dbReference>
<dbReference type="AlphaFoldDB" id="A0A7R9P731"/>
<name>A0A7R9P731_TIMCA</name>
<dbReference type="GO" id="GO:0046872">
    <property type="term" value="F:metal ion binding"/>
    <property type="evidence" value="ECO:0007669"/>
    <property type="project" value="UniProtKB-KW"/>
</dbReference>
<dbReference type="CDD" id="cd16029">
    <property type="entry name" value="4-S"/>
    <property type="match status" value="1"/>
</dbReference>
<evidence type="ECO:0000256" key="1">
    <source>
        <dbReference type="ARBA" id="ARBA00001913"/>
    </source>
</evidence>
<evidence type="ECO:0000256" key="6">
    <source>
        <dbReference type="ARBA" id="ARBA00023180"/>
    </source>
</evidence>
<evidence type="ECO:0000256" key="4">
    <source>
        <dbReference type="ARBA" id="ARBA00022801"/>
    </source>
</evidence>
<evidence type="ECO:0000256" key="3">
    <source>
        <dbReference type="ARBA" id="ARBA00022723"/>
    </source>
</evidence>
<dbReference type="EMBL" id="OE180787">
    <property type="protein sequence ID" value="CAD7571948.1"/>
    <property type="molecule type" value="Genomic_DNA"/>
</dbReference>
<sequence length="558" mass="62772">MSKLTTWAFSPALCTTYNGSSQTGAYQSAGPHPSTCMQHNVILESEPWGLPLSEKILPQHLKRLGYITHAVGKWHLGFFKEEYTPTFRGFWSHYGFWNGYQDYYSHNVQASNHIYIKASSTYSALTPQFVPIEGYDMRRNMSVDWSARGHYSTDLFSTEAERLIRDHDPQEPLFLYLAHLAPHAGNYDAPFQAPADTIRGLHHLEDLDRRLYAAMVCKLDESVGRVVEALRKSNMLDNSIIVFLSDNGAPTVGIHANKGSNYPLKGVKTTPWEGGIRTVAAVWSPALNRSSRVSNQLMHITDWLPTLYSAVGGDVSELGDIDGMDMWEAISKDNASPRQELLVNIDDYEALRLGEYKYISGSSLLGFLDDWFGDSGYSEHNQLYNATVITSSLAGQALNSSQHWPLDVSALRHAATVHCEMKNQHSSPCWPLITPCIFNVVSDPCETRNIYSRGLAMRFEQQLQRYKSTIVPRNNKPSDKRADPKLSNTRCNRFGVNLFLFSLSQAALEQVQSNLAPRLWHRQRCNRSGATLFLYAPEIFGAVVQEKGSGCFVFLSEH</sequence>
<dbReference type="InterPro" id="IPR047115">
    <property type="entry name" value="ARSB"/>
</dbReference>
<proteinExistence type="inferred from homology"/>
<feature type="domain" description="Sulfatase N-terminal" evidence="7">
    <location>
        <begin position="39"/>
        <end position="312"/>
    </location>
</feature>
<dbReference type="Gene3D" id="3.30.1120.10">
    <property type="match status" value="1"/>
</dbReference>
<keyword evidence="5" id="KW-0106">Calcium</keyword>
<evidence type="ECO:0000256" key="2">
    <source>
        <dbReference type="ARBA" id="ARBA00008779"/>
    </source>
</evidence>
<keyword evidence="4" id="KW-0378">Hydrolase</keyword>
<protein>
    <submittedName>
        <fullName evidence="8">(California timema) hypothetical protein</fullName>
    </submittedName>
</protein>
<dbReference type="Gene3D" id="3.40.720.10">
    <property type="entry name" value="Alkaline Phosphatase, subunit A"/>
    <property type="match status" value="1"/>
</dbReference>
<keyword evidence="3" id="KW-0479">Metal-binding</keyword>
<dbReference type="SUPFAM" id="SSF53649">
    <property type="entry name" value="Alkaline phosphatase-like"/>
    <property type="match status" value="1"/>
</dbReference>
<dbReference type="GO" id="GO:0008484">
    <property type="term" value="F:sulfuric ester hydrolase activity"/>
    <property type="evidence" value="ECO:0007669"/>
    <property type="project" value="InterPro"/>
</dbReference>
<comment type="cofactor">
    <cofactor evidence="1">
        <name>Ca(2+)</name>
        <dbReference type="ChEBI" id="CHEBI:29108"/>
    </cofactor>
</comment>
<reference evidence="8" key="1">
    <citation type="submission" date="2020-11" db="EMBL/GenBank/DDBJ databases">
        <authorList>
            <person name="Tran Van P."/>
        </authorList>
    </citation>
    <scope>NUCLEOTIDE SEQUENCE</scope>
</reference>